<dbReference type="RefSeq" id="WP_153498740.1">
    <property type="nucleotide sequence ID" value="NZ_WIRE01000001.1"/>
</dbReference>
<dbReference type="Proteomes" id="UP000469421">
    <property type="component" value="Unassembled WGS sequence"/>
</dbReference>
<protein>
    <recommendedName>
        <fullName evidence="3">DUF2383 domain-containing protein</fullName>
    </recommendedName>
</protein>
<reference evidence="1 2" key="1">
    <citation type="submission" date="2019-10" db="EMBL/GenBank/DDBJ databases">
        <title>Alcanivorax sp.PA15-N-34 draft genome sequence.</title>
        <authorList>
            <person name="Liao X."/>
            <person name="Shao Z."/>
        </authorList>
    </citation>
    <scope>NUCLEOTIDE SEQUENCE [LARGE SCALE GENOMIC DNA]</scope>
    <source>
        <strain evidence="1 2">PA15-N-34</strain>
    </source>
</reference>
<accession>A0A6N7LPN9</accession>
<gene>
    <name evidence="1" type="ORF">GFN93_01895</name>
</gene>
<name>A0A6N7LPN9_9GAMM</name>
<comment type="caution">
    <text evidence="1">The sequence shown here is derived from an EMBL/GenBank/DDBJ whole genome shotgun (WGS) entry which is preliminary data.</text>
</comment>
<sequence>MSYPEYQADLQRIHESEVYGRAVFDTAARLTRHRGRKAKWLALKALEEQTLQRYLDYMAQTGQSVIEPTGWALKGRAEGAALAAMPWRLAMTLVRNATGPFQEKFLRLKEHAKEEERAFFAYVYAHEKALEAFAEKELARDPDSLKAVESLLAG</sequence>
<proteinExistence type="predicted"/>
<evidence type="ECO:0000313" key="1">
    <source>
        <dbReference type="EMBL" id="MQX51983.1"/>
    </source>
</evidence>
<evidence type="ECO:0008006" key="3">
    <source>
        <dbReference type="Google" id="ProtNLM"/>
    </source>
</evidence>
<organism evidence="1 2">
    <name type="scientific">Alcanivorax sediminis</name>
    <dbReference type="NCBI Taxonomy" id="2663008"/>
    <lineage>
        <taxon>Bacteria</taxon>
        <taxon>Pseudomonadati</taxon>
        <taxon>Pseudomonadota</taxon>
        <taxon>Gammaproteobacteria</taxon>
        <taxon>Oceanospirillales</taxon>
        <taxon>Alcanivoracaceae</taxon>
        <taxon>Alcanivorax</taxon>
    </lineage>
</organism>
<evidence type="ECO:0000313" key="2">
    <source>
        <dbReference type="Proteomes" id="UP000469421"/>
    </source>
</evidence>
<dbReference type="AlphaFoldDB" id="A0A6N7LPN9"/>
<dbReference type="EMBL" id="WIRE01000001">
    <property type="protein sequence ID" value="MQX51983.1"/>
    <property type="molecule type" value="Genomic_DNA"/>
</dbReference>
<keyword evidence="2" id="KW-1185">Reference proteome</keyword>